<dbReference type="PANTHER" id="PTHR30055:SF151">
    <property type="entry name" value="TRANSCRIPTIONAL REGULATORY PROTEIN"/>
    <property type="match status" value="1"/>
</dbReference>
<sequence length="255" mass="28355">MFVHRIVNPYTDTIGRMTEARGPLWTRPAASKPERLTREAVVATAVAIADAEGLDAVSVRRIAAELQARPMTLYSFFKRKDDLIDLMLDHVLGEMLVTEPLPEDWREALGAVLHRQLQVGRRHMWMMGVLGARAPIGPNAARHAEQSHAAIAGLGLPPARAVRLLRVVDTYLWGFATLANQELAARQRDAITEQEWQQSTDAYFAELTAGGEFPRLAEAGRHGLLRGDTDVWIAEFDEGLQWILEGFAAAQERNS</sequence>
<evidence type="ECO:0000259" key="5">
    <source>
        <dbReference type="PROSITE" id="PS50977"/>
    </source>
</evidence>
<comment type="caution">
    <text evidence="6">The sequence shown here is derived from an EMBL/GenBank/DDBJ whole genome shotgun (WGS) entry which is preliminary data.</text>
</comment>
<keyword evidence="1" id="KW-0805">Transcription regulation</keyword>
<dbReference type="Pfam" id="PF00440">
    <property type="entry name" value="TetR_N"/>
    <property type="match status" value="1"/>
</dbReference>
<evidence type="ECO:0000313" key="6">
    <source>
        <dbReference type="EMBL" id="GAA2391819.1"/>
    </source>
</evidence>
<dbReference type="InterPro" id="IPR036271">
    <property type="entry name" value="Tet_transcr_reg_TetR-rel_C_sf"/>
</dbReference>
<evidence type="ECO:0000256" key="3">
    <source>
        <dbReference type="ARBA" id="ARBA00023163"/>
    </source>
</evidence>
<dbReference type="Gene3D" id="1.10.357.10">
    <property type="entry name" value="Tetracycline Repressor, domain 2"/>
    <property type="match status" value="1"/>
</dbReference>
<dbReference type="Pfam" id="PF02909">
    <property type="entry name" value="TetR_C_1"/>
    <property type="match status" value="1"/>
</dbReference>
<protein>
    <submittedName>
        <fullName evidence="6">TetR/AcrR family transcriptional regulator C-terminal domain-containing protein</fullName>
    </submittedName>
</protein>
<dbReference type="InterPro" id="IPR009057">
    <property type="entry name" value="Homeodomain-like_sf"/>
</dbReference>
<dbReference type="SUPFAM" id="SSF46689">
    <property type="entry name" value="Homeodomain-like"/>
    <property type="match status" value="1"/>
</dbReference>
<dbReference type="PANTHER" id="PTHR30055">
    <property type="entry name" value="HTH-TYPE TRANSCRIPTIONAL REGULATOR RUTR"/>
    <property type="match status" value="1"/>
</dbReference>
<dbReference type="SUPFAM" id="SSF48498">
    <property type="entry name" value="Tetracyclin repressor-like, C-terminal domain"/>
    <property type="match status" value="1"/>
</dbReference>
<dbReference type="InterPro" id="IPR004111">
    <property type="entry name" value="Repressor_TetR_C"/>
</dbReference>
<gene>
    <name evidence="6" type="ORF">GCM10010170_104360</name>
</gene>
<dbReference type="InterPro" id="IPR001647">
    <property type="entry name" value="HTH_TetR"/>
</dbReference>
<organism evidence="6 7">
    <name type="scientific">Dactylosporangium salmoneum</name>
    <dbReference type="NCBI Taxonomy" id="53361"/>
    <lineage>
        <taxon>Bacteria</taxon>
        <taxon>Bacillati</taxon>
        <taxon>Actinomycetota</taxon>
        <taxon>Actinomycetes</taxon>
        <taxon>Micromonosporales</taxon>
        <taxon>Micromonosporaceae</taxon>
        <taxon>Dactylosporangium</taxon>
    </lineage>
</organism>
<proteinExistence type="predicted"/>
<name>A0ABN3I016_9ACTN</name>
<dbReference type="PROSITE" id="PS50977">
    <property type="entry name" value="HTH_TETR_2"/>
    <property type="match status" value="1"/>
</dbReference>
<feature type="domain" description="HTH tetR-type" evidence="5">
    <location>
        <begin position="35"/>
        <end position="95"/>
    </location>
</feature>
<reference evidence="7" key="1">
    <citation type="journal article" date="2019" name="Int. J. Syst. Evol. Microbiol.">
        <title>The Global Catalogue of Microorganisms (GCM) 10K type strain sequencing project: providing services to taxonomists for standard genome sequencing and annotation.</title>
        <authorList>
            <consortium name="The Broad Institute Genomics Platform"/>
            <consortium name="The Broad Institute Genome Sequencing Center for Infectious Disease"/>
            <person name="Wu L."/>
            <person name="Ma J."/>
        </authorList>
    </citation>
    <scope>NUCLEOTIDE SEQUENCE [LARGE SCALE GENOMIC DNA]</scope>
    <source>
        <strain evidence="7">JCM 3272</strain>
    </source>
</reference>
<dbReference type="EMBL" id="BAAARV010000124">
    <property type="protein sequence ID" value="GAA2391819.1"/>
    <property type="molecule type" value="Genomic_DNA"/>
</dbReference>
<evidence type="ECO:0000256" key="1">
    <source>
        <dbReference type="ARBA" id="ARBA00023015"/>
    </source>
</evidence>
<dbReference type="Proteomes" id="UP001501444">
    <property type="component" value="Unassembled WGS sequence"/>
</dbReference>
<evidence type="ECO:0000256" key="2">
    <source>
        <dbReference type="ARBA" id="ARBA00023125"/>
    </source>
</evidence>
<evidence type="ECO:0000313" key="7">
    <source>
        <dbReference type="Proteomes" id="UP001501444"/>
    </source>
</evidence>
<keyword evidence="2 4" id="KW-0238">DNA-binding</keyword>
<keyword evidence="7" id="KW-1185">Reference proteome</keyword>
<feature type="DNA-binding region" description="H-T-H motif" evidence="4">
    <location>
        <begin position="58"/>
        <end position="77"/>
    </location>
</feature>
<accession>A0ABN3I016</accession>
<evidence type="ECO:0000256" key="4">
    <source>
        <dbReference type="PROSITE-ProRule" id="PRU00335"/>
    </source>
</evidence>
<keyword evidence="3" id="KW-0804">Transcription</keyword>
<dbReference type="InterPro" id="IPR050109">
    <property type="entry name" value="HTH-type_TetR-like_transc_reg"/>
</dbReference>
<dbReference type="Gene3D" id="1.10.10.60">
    <property type="entry name" value="Homeodomain-like"/>
    <property type="match status" value="1"/>
</dbReference>